<comment type="similarity">
    <text evidence="2">Belongs to the FIP1 family.</text>
</comment>
<organism evidence="7 8">
    <name type="scientific">Paramicrosporidium saccamoebae</name>
    <dbReference type="NCBI Taxonomy" id="1246581"/>
    <lineage>
        <taxon>Eukaryota</taxon>
        <taxon>Fungi</taxon>
        <taxon>Fungi incertae sedis</taxon>
        <taxon>Cryptomycota</taxon>
        <taxon>Cryptomycota incertae sedis</taxon>
        <taxon>Paramicrosporidium</taxon>
    </lineage>
</organism>
<dbReference type="Proteomes" id="UP000240830">
    <property type="component" value="Unassembled WGS sequence"/>
</dbReference>
<gene>
    <name evidence="7" type="ORF">PSACC_03118</name>
</gene>
<dbReference type="PANTHER" id="PTHR13484">
    <property type="entry name" value="FIP1-LIKE 1 PROTEIN"/>
    <property type="match status" value="1"/>
</dbReference>
<dbReference type="OrthoDB" id="1917198at2759"/>
<accession>A0A2H9THA1</accession>
<dbReference type="AlphaFoldDB" id="A0A2H9THA1"/>
<evidence type="ECO:0000256" key="5">
    <source>
        <dbReference type="SAM" id="MobiDB-lite"/>
    </source>
</evidence>
<feature type="region of interest" description="Disordered" evidence="5">
    <location>
        <begin position="133"/>
        <end position="196"/>
    </location>
</feature>
<dbReference type="Pfam" id="PF05182">
    <property type="entry name" value="Fip1"/>
    <property type="match status" value="1"/>
</dbReference>
<evidence type="ECO:0000256" key="4">
    <source>
        <dbReference type="ARBA" id="ARBA00023242"/>
    </source>
</evidence>
<feature type="compositionally biased region" description="Basic and acidic residues" evidence="5">
    <location>
        <begin position="154"/>
        <end position="173"/>
    </location>
</feature>
<dbReference type="InterPro" id="IPR007854">
    <property type="entry name" value="Fip1_dom"/>
</dbReference>
<keyword evidence="8" id="KW-1185">Reference proteome</keyword>
<proteinExistence type="inferred from homology"/>
<feature type="region of interest" description="Disordered" evidence="5">
    <location>
        <begin position="19"/>
        <end position="47"/>
    </location>
</feature>
<protein>
    <recommendedName>
        <fullName evidence="6">Pre-mRNA polyadenylation factor Fip1 domain-containing protein</fullName>
    </recommendedName>
</protein>
<keyword evidence="4" id="KW-0539">Nucleus</keyword>
<comment type="caution">
    <text evidence="7">The sequence shown here is derived from an EMBL/GenBank/DDBJ whole genome shotgun (WGS) entry which is preliminary data.</text>
</comment>
<feature type="domain" description="Pre-mRNA polyadenylation factor Fip1" evidence="6">
    <location>
        <begin position="82"/>
        <end position="124"/>
    </location>
</feature>
<evidence type="ECO:0000259" key="6">
    <source>
        <dbReference type="Pfam" id="PF05182"/>
    </source>
</evidence>
<evidence type="ECO:0000256" key="2">
    <source>
        <dbReference type="ARBA" id="ARBA00007459"/>
    </source>
</evidence>
<reference evidence="7 8" key="1">
    <citation type="submission" date="2016-10" db="EMBL/GenBank/DDBJ databases">
        <title>The genome of Paramicrosporidium saccamoebae is the missing link in understanding Cryptomycota and Microsporidia evolution.</title>
        <authorList>
            <person name="Quandt C.A."/>
            <person name="Beaudet D."/>
            <person name="Corsaro D."/>
            <person name="Michel R."/>
            <person name="Corradi N."/>
            <person name="James T."/>
        </authorList>
    </citation>
    <scope>NUCLEOTIDE SEQUENCE [LARGE SCALE GENOMIC DNA]</scope>
    <source>
        <strain evidence="7 8">KSL3</strain>
    </source>
</reference>
<keyword evidence="3" id="KW-0507">mRNA processing</keyword>
<evidence type="ECO:0000313" key="7">
    <source>
        <dbReference type="EMBL" id="PJF17089.1"/>
    </source>
</evidence>
<feature type="compositionally biased region" description="Pro residues" evidence="5">
    <location>
        <begin position="133"/>
        <end position="144"/>
    </location>
</feature>
<comment type="subcellular location">
    <subcellularLocation>
        <location evidence="1">Nucleus</location>
    </subcellularLocation>
</comment>
<dbReference type="EMBL" id="MTSL01000191">
    <property type="protein sequence ID" value="PJF17089.1"/>
    <property type="molecule type" value="Genomic_DNA"/>
</dbReference>
<dbReference type="GO" id="GO:0006397">
    <property type="term" value="P:mRNA processing"/>
    <property type="evidence" value="ECO:0007669"/>
    <property type="project" value="UniProtKB-KW"/>
</dbReference>
<evidence type="ECO:0000256" key="3">
    <source>
        <dbReference type="ARBA" id="ARBA00022664"/>
    </source>
</evidence>
<dbReference type="STRING" id="1246581.A0A2H9THA1"/>
<sequence>MAEVDEDIDRFLYGEEAVDVKQAPVKEAPPKPVEATPASTHDSGEEGAVLSDDEIEIVLNAPTRPTIDLTTPGTLNGVSILETDLESFEDRPWRKPGADLTDYFNYGFNEQSWRVYCGKQKGLREQPVMPFPPMPFMFPPPPMPVRRGSPSRSRSRDRDRRDRDSRGTRDRDVRRSRRRSPSRSPSMGRDPKRRRD</sequence>
<name>A0A2H9THA1_9FUNG</name>
<dbReference type="GO" id="GO:0005847">
    <property type="term" value="C:mRNA cleavage and polyadenylation specificity factor complex"/>
    <property type="evidence" value="ECO:0007669"/>
    <property type="project" value="TreeGrafter"/>
</dbReference>
<evidence type="ECO:0000256" key="1">
    <source>
        <dbReference type="ARBA" id="ARBA00004123"/>
    </source>
</evidence>
<evidence type="ECO:0000313" key="8">
    <source>
        <dbReference type="Proteomes" id="UP000240830"/>
    </source>
</evidence>
<dbReference type="PANTHER" id="PTHR13484:SF0">
    <property type="entry name" value="PRE-MRNA 3'-END-PROCESSING FACTOR FIP1"/>
    <property type="match status" value="1"/>
</dbReference>
<dbReference type="InterPro" id="IPR051187">
    <property type="entry name" value="Pre-mRNA_3'-end_processing_reg"/>
</dbReference>